<evidence type="ECO:0000313" key="3">
    <source>
        <dbReference type="Proteomes" id="UP000011554"/>
    </source>
</evidence>
<proteinExistence type="predicted"/>
<accession>M0AWL6</accession>
<organism evidence="2 3">
    <name type="scientific">Natrialba asiatica (strain ATCC 700177 / DSM 12278 / JCM 9576 / FERM P-10747 / NBRC 102637 / 172P1)</name>
    <dbReference type="NCBI Taxonomy" id="29540"/>
    <lineage>
        <taxon>Archaea</taxon>
        <taxon>Methanobacteriati</taxon>
        <taxon>Methanobacteriota</taxon>
        <taxon>Stenosarchaea group</taxon>
        <taxon>Halobacteria</taxon>
        <taxon>Halobacteriales</taxon>
        <taxon>Natrialbaceae</taxon>
        <taxon>Natrialba</taxon>
    </lineage>
</organism>
<feature type="compositionally biased region" description="Acidic residues" evidence="1">
    <location>
        <begin position="17"/>
        <end position="57"/>
    </location>
</feature>
<dbReference type="AlphaFoldDB" id="M0AWL6"/>
<dbReference type="EMBL" id="AOIO01000023">
    <property type="protein sequence ID" value="ELZ01804.1"/>
    <property type="molecule type" value="Genomic_DNA"/>
</dbReference>
<sequence>MRRYEASVCREVASAGEGEDEGDSDGDGESEADPVEEESDEDADERVEEGDDADEAESVVGDASARAVCRTVESAIVGGVASVVVAGGDADSFDAVEPDVVSLDAADDSRGDADSDIETPLVQFLIAAGI</sequence>
<keyword evidence="3" id="KW-1185">Reference proteome</keyword>
<reference evidence="2 3" key="1">
    <citation type="journal article" date="2014" name="PLoS Genet.">
        <title>Phylogenetically driven sequencing of extremely halophilic archaea reveals strategies for static and dynamic osmo-response.</title>
        <authorList>
            <person name="Becker E.A."/>
            <person name="Seitzer P.M."/>
            <person name="Tritt A."/>
            <person name="Larsen D."/>
            <person name="Krusor M."/>
            <person name="Yao A.I."/>
            <person name="Wu D."/>
            <person name="Madern D."/>
            <person name="Eisen J.A."/>
            <person name="Darling A.E."/>
            <person name="Facciotti M.T."/>
        </authorList>
    </citation>
    <scope>NUCLEOTIDE SEQUENCE [LARGE SCALE GENOMIC DNA]</scope>
    <source>
        <strain evidence="2 3">DSM 12278</strain>
    </source>
</reference>
<evidence type="ECO:0000256" key="1">
    <source>
        <dbReference type="SAM" id="MobiDB-lite"/>
    </source>
</evidence>
<protein>
    <submittedName>
        <fullName evidence="2">Uncharacterized protein</fullName>
    </submittedName>
</protein>
<feature type="region of interest" description="Disordered" evidence="1">
    <location>
        <begin position="1"/>
        <end position="62"/>
    </location>
</feature>
<dbReference type="Proteomes" id="UP000011554">
    <property type="component" value="Unassembled WGS sequence"/>
</dbReference>
<gene>
    <name evidence="2" type="ORF">C481_09797</name>
</gene>
<name>M0AWL6_NATA1</name>
<evidence type="ECO:0000313" key="2">
    <source>
        <dbReference type="EMBL" id="ELZ01804.1"/>
    </source>
</evidence>
<comment type="caution">
    <text evidence="2">The sequence shown here is derived from an EMBL/GenBank/DDBJ whole genome shotgun (WGS) entry which is preliminary data.</text>
</comment>